<proteinExistence type="inferred from homology"/>
<dbReference type="PANTHER" id="PTHR42788:SF19">
    <property type="entry name" value="ALIPHATIC SULFONATES IMPORT ATP-BINDING PROTEIN SSUB 2"/>
    <property type="match status" value="1"/>
</dbReference>
<dbReference type="Gene3D" id="3.40.50.300">
    <property type="entry name" value="P-loop containing nucleotide triphosphate hydrolases"/>
    <property type="match status" value="1"/>
</dbReference>
<accession>A0A212LA68</accession>
<feature type="domain" description="ABC transporter" evidence="5">
    <location>
        <begin position="2"/>
        <end position="226"/>
    </location>
</feature>
<dbReference type="PANTHER" id="PTHR42788">
    <property type="entry name" value="TAURINE IMPORT ATP-BINDING PROTEIN-RELATED"/>
    <property type="match status" value="1"/>
</dbReference>
<keyword evidence="2" id="KW-0813">Transport</keyword>
<dbReference type="Pfam" id="PF00005">
    <property type="entry name" value="ABC_tran"/>
    <property type="match status" value="1"/>
</dbReference>
<name>A0A212LA68_9HYPH</name>
<dbReference type="InterPro" id="IPR003439">
    <property type="entry name" value="ABC_transporter-like_ATP-bd"/>
</dbReference>
<dbReference type="InterPro" id="IPR003593">
    <property type="entry name" value="AAA+_ATPase"/>
</dbReference>
<evidence type="ECO:0000256" key="2">
    <source>
        <dbReference type="ARBA" id="ARBA00022448"/>
    </source>
</evidence>
<dbReference type="GO" id="GO:0016887">
    <property type="term" value="F:ATP hydrolysis activity"/>
    <property type="evidence" value="ECO:0007669"/>
    <property type="project" value="InterPro"/>
</dbReference>
<dbReference type="CDD" id="cd03293">
    <property type="entry name" value="ABC_NrtD_SsuB_transporters"/>
    <property type="match status" value="1"/>
</dbReference>
<evidence type="ECO:0000256" key="1">
    <source>
        <dbReference type="ARBA" id="ARBA00005417"/>
    </source>
</evidence>
<organism evidence="6">
    <name type="scientific">uncultured Pleomorphomonas sp</name>
    <dbReference type="NCBI Taxonomy" id="442121"/>
    <lineage>
        <taxon>Bacteria</taxon>
        <taxon>Pseudomonadati</taxon>
        <taxon>Pseudomonadota</taxon>
        <taxon>Alphaproteobacteria</taxon>
        <taxon>Hyphomicrobiales</taxon>
        <taxon>Pleomorphomonadaceae</taxon>
        <taxon>Pleomorphomonas</taxon>
        <taxon>environmental samples</taxon>
    </lineage>
</organism>
<dbReference type="RefSeq" id="WP_288199748.1">
    <property type="nucleotide sequence ID" value="NZ_LT608334.1"/>
</dbReference>
<evidence type="ECO:0000313" key="6">
    <source>
        <dbReference type="EMBL" id="SCM74425.1"/>
    </source>
</evidence>
<evidence type="ECO:0000259" key="5">
    <source>
        <dbReference type="PROSITE" id="PS50893"/>
    </source>
</evidence>
<dbReference type="PROSITE" id="PS00211">
    <property type="entry name" value="ABC_TRANSPORTER_1"/>
    <property type="match status" value="1"/>
</dbReference>
<dbReference type="InterPro" id="IPR050166">
    <property type="entry name" value="ABC_transporter_ATP-bind"/>
</dbReference>
<dbReference type="InterPro" id="IPR027417">
    <property type="entry name" value="P-loop_NTPase"/>
</dbReference>
<dbReference type="EMBL" id="FMJD01000005">
    <property type="protein sequence ID" value="SCM74425.1"/>
    <property type="molecule type" value="Genomic_DNA"/>
</dbReference>
<keyword evidence="3" id="KW-0547">Nucleotide-binding</keyword>
<gene>
    <name evidence="6" type="primary">ssuB</name>
    <name evidence="6" type="ORF">KL86PLE_130213</name>
</gene>
<dbReference type="AlphaFoldDB" id="A0A212LA68"/>
<dbReference type="PROSITE" id="PS50893">
    <property type="entry name" value="ABC_TRANSPORTER_2"/>
    <property type="match status" value="1"/>
</dbReference>
<keyword evidence="4 6" id="KW-0067">ATP-binding</keyword>
<dbReference type="SUPFAM" id="SSF52540">
    <property type="entry name" value="P-loop containing nucleoside triphosphate hydrolases"/>
    <property type="match status" value="1"/>
</dbReference>
<comment type="similarity">
    <text evidence="1">Belongs to the ABC transporter superfamily.</text>
</comment>
<dbReference type="InterPro" id="IPR017871">
    <property type="entry name" value="ABC_transporter-like_CS"/>
</dbReference>
<sequence>MLELIDASRQYDVAGRAVRALDGVSERFPAGSITTVVGRSGCGKTTLLRLLAGLTDPSSGEVRRDAARSIGVVFQEARLMPWLDAAANVAFPLKGRLGRAEIAARVDEALTLVGLTDARRALPAQLSGGMAQRVAIARALAQRPDILLLDEPFSALDAFTRRSLQRVLVDIWRRRRSTVVLVTHDVEEAVLLGESVVEMEAGRVVGRVAVDLPFPREATDPAVVDLRRRILARLVGGADPFNPEVCSRRKP</sequence>
<reference evidence="6" key="1">
    <citation type="submission" date="2016-08" db="EMBL/GenBank/DDBJ databases">
        <authorList>
            <person name="Seilhamer J.J."/>
        </authorList>
    </citation>
    <scope>NUCLEOTIDE SEQUENCE</scope>
    <source>
        <strain evidence="6">86</strain>
    </source>
</reference>
<evidence type="ECO:0000256" key="4">
    <source>
        <dbReference type="ARBA" id="ARBA00022840"/>
    </source>
</evidence>
<dbReference type="SMART" id="SM00382">
    <property type="entry name" value="AAA"/>
    <property type="match status" value="1"/>
</dbReference>
<evidence type="ECO:0000256" key="3">
    <source>
        <dbReference type="ARBA" id="ARBA00022741"/>
    </source>
</evidence>
<dbReference type="GO" id="GO:0005524">
    <property type="term" value="F:ATP binding"/>
    <property type="evidence" value="ECO:0007669"/>
    <property type="project" value="UniProtKB-KW"/>
</dbReference>
<protein>
    <submittedName>
        <fullName evidence="6">Alkanesulfonate transporter subunit ATP-binding component of ABC superfamily</fullName>
    </submittedName>
</protein>